<feature type="compositionally biased region" description="Basic and acidic residues" evidence="1">
    <location>
        <begin position="1"/>
        <end position="14"/>
    </location>
</feature>
<evidence type="ECO:0000256" key="1">
    <source>
        <dbReference type="SAM" id="MobiDB-lite"/>
    </source>
</evidence>
<keyword evidence="3" id="KW-1185">Reference proteome</keyword>
<reference evidence="2" key="2">
    <citation type="submission" date="2023-06" db="EMBL/GenBank/DDBJ databases">
        <authorList>
            <consortium name="Lawrence Berkeley National Laboratory"/>
            <person name="Haridas S."/>
            <person name="Hensen N."/>
            <person name="Bonometti L."/>
            <person name="Westerberg I."/>
            <person name="Brannstrom I.O."/>
            <person name="Guillou S."/>
            <person name="Cros-Aarteil S."/>
            <person name="Calhoun S."/>
            <person name="Kuo A."/>
            <person name="Mondo S."/>
            <person name="Pangilinan J."/>
            <person name="Riley R."/>
            <person name="Labutti K."/>
            <person name="Andreopoulos B."/>
            <person name="Lipzen A."/>
            <person name="Chen C."/>
            <person name="Yanf M."/>
            <person name="Daum C."/>
            <person name="Ng V."/>
            <person name="Clum A."/>
            <person name="Steindorff A."/>
            <person name="Ohm R."/>
            <person name="Martin F."/>
            <person name="Silar P."/>
            <person name="Natvig D."/>
            <person name="Lalanne C."/>
            <person name="Gautier V."/>
            <person name="Ament-Velasquez S.L."/>
            <person name="Kruys A."/>
            <person name="Hutchinson M.I."/>
            <person name="Powell A.J."/>
            <person name="Barry K."/>
            <person name="Miller A.N."/>
            <person name="Grigoriev I.V."/>
            <person name="Debuchy R."/>
            <person name="Gladieux P."/>
            <person name="Thoren M.H."/>
            <person name="Johannesson H."/>
        </authorList>
    </citation>
    <scope>NUCLEOTIDE SEQUENCE</scope>
    <source>
        <strain evidence="2">CBS 560.94</strain>
    </source>
</reference>
<dbReference type="AlphaFoldDB" id="A0AAE0J9F6"/>
<evidence type="ECO:0000313" key="3">
    <source>
        <dbReference type="Proteomes" id="UP001278500"/>
    </source>
</evidence>
<feature type="region of interest" description="Disordered" evidence="1">
    <location>
        <begin position="43"/>
        <end position="76"/>
    </location>
</feature>
<evidence type="ECO:0000313" key="2">
    <source>
        <dbReference type="EMBL" id="KAK3339429.1"/>
    </source>
</evidence>
<dbReference type="GeneID" id="87864519"/>
<feature type="compositionally biased region" description="Polar residues" evidence="1">
    <location>
        <begin position="66"/>
        <end position="76"/>
    </location>
</feature>
<organism evidence="2 3">
    <name type="scientific">Neurospora tetraspora</name>
    <dbReference type="NCBI Taxonomy" id="94610"/>
    <lineage>
        <taxon>Eukaryota</taxon>
        <taxon>Fungi</taxon>
        <taxon>Dikarya</taxon>
        <taxon>Ascomycota</taxon>
        <taxon>Pezizomycotina</taxon>
        <taxon>Sordariomycetes</taxon>
        <taxon>Sordariomycetidae</taxon>
        <taxon>Sordariales</taxon>
        <taxon>Sordariaceae</taxon>
        <taxon>Neurospora</taxon>
    </lineage>
</organism>
<sequence length="76" mass="7874">MFDRGMADLAKEMGDSDPLVPEGGPVNAELGVALPEVGFDEWAQEQGLDLPEILSPDVAGVGQETAGESSRSRSSG</sequence>
<dbReference type="EMBL" id="JAUEPP010000007">
    <property type="protein sequence ID" value="KAK3339429.1"/>
    <property type="molecule type" value="Genomic_DNA"/>
</dbReference>
<proteinExistence type="predicted"/>
<dbReference type="Proteomes" id="UP001278500">
    <property type="component" value="Unassembled WGS sequence"/>
</dbReference>
<accession>A0AAE0J9F6</accession>
<feature type="region of interest" description="Disordered" evidence="1">
    <location>
        <begin position="1"/>
        <end position="27"/>
    </location>
</feature>
<comment type="caution">
    <text evidence="2">The sequence shown here is derived from an EMBL/GenBank/DDBJ whole genome shotgun (WGS) entry which is preliminary data.</text>
</comment>
<dbReference type="RefSeq" id="XP_062678789.1">
    <property type="nucleotide sequence ID" value="XM_062827365.1"/>
</dbReference>
<gene>
    <name evidence="2" type="ORF">B0H65DRAFT_476476</name>
</gene>
<reference evidence="2" key="1">
    <citation type="journal article" date="2023" name="Mol. Phylogenet. Evol.">
        <title>Genome-scale phylogeny and comparative genomics of the fungal order Sordariales.</title>
        <authorList>
            <person name="Hensen N."/>
            <person name="Bonometti L."/>
            <person name="Westerberg I."/>
            <person name="Brannstrom I.O."/>
            <person name="Guillou S."/>
            <person name="Cros-Aarteil S."/>
            <person name="Calhoun S."/>
            <person name="Haridas S."/>
            <person name="Kuo A."/>
            <person name="Mondo S."/>
            <person name="Pangilinan J."/>
            <person name="Riley R."/>
            <person name="LaButti K."/>
            <person name="Andreopoulos B."/>
            <person name="Lipzen A."/>
            <person name="Chen C."/>
            <person name="Yan M."/>
            <person name="Daum C."/>
            <person name="Ng V."/>
            <person name="Clum A."/>
            <person name="Steindorff A."/>
            <person name="Ohm R.A."/>
            <person name="Martin F."/>
            <person name="Silar P."/>
            <person name="Natvig D.O."/>
            <person name="Lalanne C."/>
            <person name="Gautier V."/>
            <person name="Ament-Velasquez S.L."/>
            <person name="Kruys A."/>
            <person name="Hutchinson M.I."/>
            <person name="Powell A.J."/>
            <person name="Barry K."/>
            <person name="Miller A.N."/>
            <person name="Grigoriev I.V."/>
            <person name="Debuchy R."/>
            <person name="Gladieux P."/>
            <person name="Hiltunen Thoren M."/>
            <person name="Johannesson H."/>
        </authorList>
    </citation>
    <scope>NUCLEOTIDE SEQUENCE</scope>
    <source>
        <strain evidence="2">CBS 560.94</strain>
    </source>
</reference>
<name>A0AAE0J9F6_9PEZI</name>
<protein>
    <submittedName>
        <fullName evidence="2">Uncharacterized protein</fullName>
    </submittedName>
</protein>